<proteinExistence type="predicted"/>
<keyword evidence="1" id="KW-0732">Signal</keyword>
<accession>A0A9D6V2R0</accession>
<reference evidence="2" key="1">
    <citation type="submission" date="2020-07" db="EMBL/GenBank/DDBJ databases">
        <title>Huge and variable diversity of episymbiotic CPR bacteria and DPANN archaea in groundwater ecosystems.</title>
        <authorList>
            <person name="He C.Y."/>
            <person name="Keren R."/>
            <person name="Whittaker M."/>
            <person name="Farag I.F."/>
            <person name="Doudna J."/>
            <person name="Cate J.H.D."/>
            <person name="Banfield J.F."/>
        </authorList>
    </citation>
    <scope>NUCLEOTIDE SEQUENCE</scope>
    <source>
        <strain evidence="2">NC_groundwater_1664_Pr3_B-0.1um_52_9</strain>
    </source>
</reference>
<gene>
    <name evidence="2" type="ORF">HY912_14980</name>
</gene>
<comment type="caution">
    <text evidence="2">The sequence shown here is derived from an EMBL/GenBank/DDBJ whole genome shotgun (WGS) entry which is preliminary data.</text>
</comment>
<name>A0A9D6V2R0_9BACT</name>
<evidence type="ECO:0000256" key="1">
    <source>
        <dbReference type="SAM" id="SignalP"/>
    </source>
</evidence>
<dbReference type="PROSITE" id="PS51257">
    <property type="entry name" value="PROKAR_LIPOPROTEIN"/>
    <property type="match status" value="1"/>
</dbReference>
<organism evidence="2 3">
    <name type="scientific">Desulfomonile tiedjei</name>
    <dbReference type="NCBI Taxonomy" id="2358"/>
    <lineage>
        <taxon>Bacteria</taxon>
        <taxon>Pseudomonadati</taxon>
        <taxon>Thermodesulfobacteriota</taxon>
        <taxon>Desulfomonilia</taxon>
        <taxon>Desulfomonilales</taxon>
        <taxon>Desulfomonilaceae</taxon>
        <taxon>Desulfomonile</taxon>
    </lineage>
</organism>
<sequence>MKIRGIFAAAVIIVFACSYANANGGTVAANRTITVYNTKNKCQVVCKAPKPALAILEDGLAYLLDIPLAILSPITCPIVSPILDKIDPVEARSFPRRKK</sequence>
<feature type="signal peptide" evidence="1">
    <location>
        <begin position="1"/>
        <end position="22"/>
    </location>
</feature>
<dbReference type="AlphaFoldDB" id="A0A9D6V2R0"/>
<feature type="chain" id="PRO_5039307149" evidence="1">
    <location>
        <begin position="23"/>
        <end position="99"/>
    </location>
</feature>
<dbReference type="EMBL" id="JACRDE010000391">
    <property type="protein sequence ID" value="MBI5250793.1"/>
    <property type="molecule type" value="Genomic_DNA"/>
</dbReference>
<protein>
    <submittedName>
        <fullName evidence="2">Uncharacterized protein</fullName>
    </submittedName>
</protein>
<evidence type="ECO:0000313" key="3">
    <source>
        <dbReference type="Proteomes" id="UP000807825"/>
    </source>
</evidence>
<dbReference type="Proteomes" id="UP000807825">
    <property type="component" value="Unassembled WGS sequence"/>
</dbReference>
<evidence type="ECO:0000313" key="2">
    <source>
        <dbReference type="EMBL" id="MBI5250793.1"/>
    </source>
</evidence>